<proteinExistence type="predicted"/>
<dbReference type="Proteomes" id="UP000595663">
    <property type="component" value="Chromosome"/>
</dbReference>
<dbReference type="InterPro" id="IPR038158">
    <property type="entry name" value="H-NOX_domain_sf"/>
</dbReference>
<feature type="domain" description="Heme NO-binding" evidence="1">
    <location>
        <begin position="2"/>
        <end position="160"/>
    </location>
</feature>
<dbReference type="GO" id="GO:0020037">
    <property type="term" value="F:heme binding"/>
    <property type="evidence" value="ECO:0007669"/>
    <property type="project" value="InterPro"/>
</dbReference>
<keyword evidence="3" id="KW-1185">Reference proteome</keyword>
<dbReference type="InterPro" id="IPR011644">
    <property type="entry name" value="Heme_NO-bd"/>
</dbReference>
<evidence type="ECO:0000313" key="3">
    <source>
        <dbReference type="Proteomes" id="UP000595663"/>
    </source>
</evidence>
<evidence type="ECO:0000313" key="2">
    <source>
        <dbReference type="EMBL" id="BBB25765.1"/>
    </source>
</evidence>
<organism evidence="2 3">
    <name type="scientific">Amphritea japonica ATCC BAA-1530</name>
    <dbReference type="NCBI Taxonomy" id="1278309"/>
    <lineage>
        <taxon>Bacteria</taxon>
        <taxon>Pseudomonadati</taxon>
        <taxon>Pseudomonadota</taxon>
        <taxon>Gammaproteobacteria</taxon>
        <taxon>Oceanospirillales</taxon>
        <taxon>Oceanospirillaceae</taxon>
        <taxon>Amphritea</taxon>
    </lineage>
</organism>
<dbReference type="AlphaFoldDB" id="A0A7R6SS27"/>
<protein>
    <recommendedName>
        <fullName evidence="1">Heme NO-binding domain-containing protein</fullName>
    </recommendedName>
</protein>
<dbReference type="RefSeq" id="WP_019621363.1">
    <property type="nucleotide sequence ID" value="NZ_AP014545.1"/>
</dbReference>
<dbReference type="InterPro" id="IPR024096">
    <property type="entry name" value="NO_sig/Golgi_transp_ligand-bd"/>
</dbReference>
<dbReference type="Gene3D" id="3.90.1520.10">
    <property type="entry name" value="H-NOX domain"/>
    <property type="match status" value="1"/>
</dbReference>
<gene>
    <name evidence="2" type="ORF">AMJAP_1170</name>
</gene>
<evidence type="ECO:0000259" key="1">
    <source>
        <dbReference type="Pfam" id="PF07700"/>
    </source>
</evidence>
<sequence>MKGVIFNILEELVEQRCGMQTWNTILSELGNEGVYTAGKSYPDEDLMALVGAVSSKLELPDAEVIGLFGQYLFSQLADRYPIFIEQENTLRGFLKSVDEVIHVEVRKLYENPNLPTFACKDIDDQTLLMEYRSPRQLCILAEGLIRGAALHYKTAITLEHPRCLHKGHDHCDLIVRFNTLGDDV</sequence>
<dbReference type="KEGG" id="ajp:AMJAP_1170"/>
<dbReference type="SUPFAM" id="SSF111126">
    <property type="entry name" value="Ligand-binding domain in the NO signalling and Golgi transport"/>
    <property type="match status" value="1"/>
</dbReference>
<dbReference type="PANTHER" id="PTHR45655">
    <property type="entry name" value="GUANYLATE CYCLASE SOLUBLE SUBUNIT BETA-2"/>
    <property type="match status" value="1"/>
</dbReference>
<accession>A0A7R6SS27</accession>
<dbReference type="OrthoDB" id="7266652at2"/>
<dbReference type="Pfam" id="PF07700">
    <property type="entry name" value="HNOB"/>
    <property type="match status" value="1"/>
</dbReference>
<reference evidence="2 3" key="1">
    <citation type="journal article" date="2008" name="Int. J. Syst. Evol. Microbiol.">
        <title>Amphritea japonica sp. nov. and Amphritea balenae sp. nov., isolated from the sediment adjacent to sperm whale carcasses off Kagoshima, Japan.</title>
        <authorList>
            <person name="Miyazaki M."/>
            <person name="Nogi Y."/>
            <person name="Fujiwara Y."/>
            <person name="Kawato M."/>
            <person name="Nagahama T."/>
            <person name="Kubokawa K."/>
            <person name="Horikoshi K."/>
        </authorList>
    </citation>
    <scope>NUCLEOTIDE SEQUENCE [LARGE SCALE GENOMIC DNA]</scope>
    <source>
        <strain evidence="2 3">ATCC BAA-1530</strain>
    </source>
</reference>
<dbReference type="PANTHER" id="PTHR45655:SF13">
    <property type="entry name" value="SOLUBLE GUANYLATE CYCLASE GCY-32-RELATED"/>
    <property type="match status" value="1"/>
</dbReference>
<dbReference type="EMBL" id="AP014545">
    <property type="protein sequence ID" value="BBB25765.1"/>
    <property type="molecule type" value="Genomic_DNA"/>
</dbReference>
<name>A0A7R6SS27_9GAMM</name>